<dbReference type="Proteomes" id="UP001526143">
    <property type="component" value="Unassembled WGS sequence"/>
</dbReference>
<keyword evidence="1" id="KW-0812">Transmembrane</keyword>
<protein>
    <submittedName>
        <fullName evidence="2">Uncharacterized protein</fullName>
    </submittedName>
</protein>
<feature type="non-terminal residue" evidence="2">
    <location>
        <position position="1"/>
    </location>
</feature>
<accession>A0ABT3B644</accession>
<proteinExistence type="predicted"/>
<keyword evidence="3" id="KW-1185">Reference proteome</keyword>
<comment type="caution">
    <text evidence="2">The sequence shown here is derived from an EMBL/GenBank/DDBJ whole genome shotgun (WGS) entry which is preliminary data.</text>
</comment>
<organism evidence="2 3">
    <name type="scientific">Plectonema radiosum NIES-515</name>
    <dbReference type="NCBI Taxonomy" id="2986073"/>
    <lineage>
        <taxon>Bacteria</taxon>
        <taxon>Bacillati</taxon>
        <taxon>Cyanobacteriota</taxon>
        <taxon>Cyanophyceae</taxon>
        <taxon>Oscillatoriophycideae</taxon>
        <taxon>Oscillatoriales</taxon>
        <taxon>Microcoleaceae</taxon>
        <taxon>Plectonema</taxon>
    </lineage>
</organism>
<evidence type="ECO:0000256" key="1">
    <source>
        <dbReference type="SAM" id="Phobius"/>
    </source>
</evidence>
<dbReference type="RefSeq" id="WP_263748540.1">
    <property type="nucleotide sequence ID" value="NZ_JAOWRF010000367.1"/>
</dbReference>
<feature type="transmembrane region" description="Helical" evidence="1">
    <location>
        <begin position="41"/>
        <end position="58"/>
    </location>
</feature>
<name>A0ABT3B644_9CYAN</name>
<reference evidence="2 3" key="1">
    <citation type="submission" date="2022-10" db="EMBL/GenBank/DDBJ databases">
        <title>Identification of biosynthetic pathway for the production of the potent trypsin inhibitor radiosumin.</title>
        <authorList>
            <person name="Fewer D.P."/>
            <person name="Delbaje E."/>
            <person name="Ouyang X."/>
            <person name="Agostino P.D."/>
            <person name="Wahlsten M."/>
            <person name="Jokela J."/>
            <person name="Permi P."/>
            <person name="Haapaniemi E."/>
            <person name="Koistinen H."/>
        </authorList>
    </citation>
    <scope>NUCLEOTIDE SEQUENCE [LARGE SCALE GENOMIC DNA]</scope>
    <source>
        <strain evidence="2 3">NIES-515</strain>
    </source>
</reference>
<feature type="transmembrane region" description="Helical" evidence="1">
    <location>
        <begin position="17"/>
        <end position="35"/>
    </location>
</feature>
<dbReference type="EMBL" id="JAOWRF010000367">
    <property type="protein sequence ID" value="MCV3216852.1"/>
    <property type="molecule type" value="Genomic_DNA"/>
</dbReference>
<gene>
    <name evidence="2" type="ORF">OGM63_25655</name>
</gene>
<keyword evidence="1" id="KW-0472">Membrane</keyword>
<sequence length="190" mass="20659">PTPPLGIDRKTNKNYRIIGYYYLGLTSGGVLMLVWRKYIVIIPVGLSIALLLSGCNNSKVAQCDRLMKAVSEGNALIDKNKGQQVTTSLKLATDLEAVTKSLKEMNLPDPELKKYQDKFVNVFDTLSQQITKAGKALGSAKTAQASQSGRERIQKARADIDTALTSAATTAKQSDALETEVKKYCSASKE</sequence>
<evidence type="ECO:0000313" key="3">
    <source>
        <dbReference type="Proteomes" id="UP001526143"/>
    </source>
</evidence>
<evidence type="ECO:0000313" key="2">
    <source>
        <dbReference type="EMBL" id="MCV3216852.1"/>
    </source>
</evidence>
<keyword evidence="1" id="KW-1133">Transmembrane helix</keyword>